<proteinExistence type="predicted"/>
<organism evidence="2 3">
    <name type="scientific">Demequina activiva</name>
    <dbReference type="NCBI Taxonomy" id="1582364"/>
    <lineage>
        <taxon>Bacteria</taxon>
        <taxon>Bacillati</taxon>
        <taxon>Actinomycetota</taxon>
        <taxon>Actinomycetes</taxon>
        <taxon>Micrococcales</taxon>
        <taxon>Demequinaceae</taxon>
        <taxon>Demequina</taxon>
    </lineage>
</organism>
<sequence>MTFEQKTQWAYGFAALVTTLAYAVWLAVQLQDTAPQDVTYVPALLWTLLASFIIHSLGRGMAYGRRPKDRLSDERDREVTRRGDALTFYVFSVLAAIPLALGMAGLDAFWITNTLFLAFAIAAVFGVIAKSVIYARGA</sequence>
<dbReference type="AlphaFoldDB" id="A0A919Q6U1"/>
<evidence type="ECO:0000313" key="2">
    <source>
        <dbReference type="EMBL" id="GIG55628.1"/>
    </source>
</evidence>
<keyword evidence="3" id="KW-1185">Reference proteome</keyword>
<name>A0A919Q6U1_9MICO</name>
<feature type="transmembrane region" description="Helical" evidence="1">
    <location>
        <begin position="9"/>
        <end position="28"/>
    </location>
</feature>
<keyword evidence="1" id="KW-0812">Transmembrane</keyword>
<dbReference type="EMBL" id="BONR01000007">
    <property type="protein sequence ID" value="GIG55628.1"/>
    <property type="molecule type" value="Genomic_DNA"/>
</dbReference>
<keyword evidence="1" id="KW-0472">Membrane</keyword>
<evidence type="ECO:0000313" key="3">
    <source>
        <dbReference type="Proteomes" id="UP000652354"/>
    </source>
</evidence>
<dbReference type="RefSeq" id="WP_203657324.1">
    <property type="nucleotide sequence ID" value="NZ_BONR01000007.1"/>
</dbReference>
<feature type="transmembrane region" description="Helical" evidence="1">
    <location>
        <begin position="110"/>
        <end position="133"/>
    </location>
</feature>
<evidence type="ECO:0000256" key="1">
    <source>
        <dbReference type="SAM" id="Phobius"/>
    </source>
</evidence>
<dbReference type="Proteomes" id="UP000652354">
    <property type="component" value="Unassembled WGS sequence"/>
</dbReference>
<protein>
    <submittedName>
        <fullName evidence="2">Uncharacterized protein</fullName>
    </submittedName>
</protein>
<feature type="transmembrane region" description="Helical" evidence="1">
    <location>
        <begin position="85"/>
        <end position="104"/>
    </location>
</feature>
<keyword evidence="1" id="KW-1133">Transmembrane helix</keyword>
<feature type="transmembrane region" description="Helical" evidence="1">
    <location>
        <begin position="40"/>
        <end position="64"/>
    </location>
</feature>
<reference evidence="2" key="1">
    <citation type="submission" date="2021-01" db="EMBL/GenBank/DDBJ databases">
        <title>Whole genome shotgun sequence of Demequina activiva NBRC 110675.</title>
        <authorList>
            <person name="Komaki H."/>
            <person name="Tamura T."/>
        </authorList>
    </citation>
    <scope>NUCLEOTIDE SEQUENCE</scope>
    <source>
        <strain evidence="2">NBRC 110675</strain>
    </source>
</reference>
<accession>A0A919Q6U1</accession>
<gene>
    <name evidence="2" type="ORF">Dac01nite_23800</name>
</gene>
<comment type="caution">
    <text evidence="2">The sequence shown here is derived from an EMBL/GenBank/DDBJ whole genome shotgun (WGS) entry which is preliminary data.</text>
</comment>